<evidence type="ECO:0000256" key="2">
    <source>
        <dbReference type="ARBA" id="ARBA00005695"/>
    </source>
</evidence>
<evidence type="ECO:0000313" key="7">
    <source>
        <dbReference type="EMBL" id="MEO2219905.1"/>
    </source>
</evidence>
<dbReference type="CDD" id="cd08505">
    <property type="entry name" value="PBP2_NikA_DppA_OppA_like_18"/>
    <property type="match status" value="1"/>
</dbReference>
<dbReference type="InterPro" id="IPR000914">
    <property type="entry name" value="SBP_5_dom"/>
</dbReference>
<dbReference type="InterPro" id="IPR030678">
    <property type="entry name" value="Peptide/Ni-bd"/>
</dbReference>
<dbReference type="Gene3D" id="3.10.105.10">
    <property type="entry name" value="Dipeptide-binding Protein, Domain 3"/>
    <property type="match status" value="1"/>
</dbReference>
<feature type="chain" id="PRO_5046670589" evidence="5">
    <location>
        <begin position="25"/>
        <end position="596"/>
    </location>
</feature>
<keyword evidence="4 5" id="KW-0732">Signal</keyword>
<dbReference type="PANTHER" id="PTHR30290">
    <property type="entry name" value="PERIPLASMIC BINDING COMPONENT OF ABC TRANSPORTER"/>
    <property type="match status" value="1"/>
</dbReference>
<accession>A0ABV0FL20</accession>
<name>A0ABV0FL20_9NEIS</name>
<comment type="similarity">
    <text evidence="2">Belongs to the bacterial solute-binding protein 5 family.</text>
</comment>
<keyword evidence="3" id="KW-0813">Transport</keyword>
<evidence type="ECO:0000313" key="8">
    <source>
        <dbReference type="Proteomes" id="UP001455709"/>
    </source>
</evidence>
<protein>
    <submittedName>
        <fullName evidence="7">ABC transporter substrate-binding protein</fullName>
    </submittedName>
</protein>
<comment type="subcellular location">
    <subcellularLocation>
        <location evidence="1">Cell envelope</location>
    </subcellularLocation>
</comment>
<evidence type="ECO:0000256" key="5">
    <source>
        <dbReference type="SAM" id="SignalP"/>
    </source>
</evidence>
<feature type="signal peptide" evidence="5">
    <location>
        <begin position="1"/>
        <end position="24"/>
    </location>
</feature>
<keyword evidence="8" id="KW-1185">Reference proteome</keyword>
<sequence length="596" mass="67321">MCLKKPLVAALMVWGSLAPLHAAAAEKVLHALFNVPETGFDPAKVQDVYSGMVIEHIYDPLLTFDYLARPVKVKPNVVTAMPTVSVDGKMYTFHLKKGIYFAPDPAFKGKKRELTAADYVYSIKRLSDPTVASPLSDLFTEKLVGLSEQVKKAGKGKLDYDAQVEGVKTLDRYTLQLTFKEPFPSLPYVLAGSWLEAQAREVIEAYGDNTNAHPVGTGPYMLKSWKPGNSVSLVRNPNFRKEVYQFEPGPDARDQQIARQMNGRSYPQIDRIEVSVIEEEQPTWLAFRSGEVDLLSGNPAIPQPLLRQVLRMDPKNPSRAELKSELKDKGIQLSRSLQEEVTFYSFNMKDPTVGGYGKDKIALRRAIAMAFDTRESIRDIRRNQAVPVQYIIPANVAGHNPSFRAAYPYNPALANALLDQFGYRIGQDGYRQLPNGKPLAVDFITGPSAIDKQWNEYWQKAFDRIKVRVNFRVMQFNEQTKVTQACQYGMAGEAWGADYPDGDDFMQLLFGPNTGGSNYACYQSPRYDKLYRQSRVLPDGPERNRLYDEMNKIVAGDTPWAFGDTRYYNGVAQPWVVGFKMHPNFNAIWRFLDVQK</sequence>
<dbReference type="PANTHER" id="PTHR30290:SF10">
    <property type="entry name" value="PERIPLASMIC OLIGOPEPTIDE-BINDING PROTEIN-RELATED"/>
    <property type="match status" value="1"/>
</dbReference>
<dbReference type="SUPFAM" id="SSF53850">
    <property type="entry name" value="Periplasmic binding protein-like II"/>
    <property type="match status" value="1"/>
</dbReference>
<evidence type="ECO:0000259" key="6">
    <source>
        <dbReference type="Pfam" id="PF00496"/>
    </source>
</evidence>
<dbReference type="Proteomes" id="UP001455709">
    <property type="component" value="Unassembled WGS sequence"/>
</dbReference>
<reference evidence="7 8" key="1">
    <citation type="submission" date="2024-05" db="EMBL/GenBank/DDBJ databases">
        <authorList>
            <person name="De Oliveira J.P."/>
            <person name="Noriler S.A."/>
            <person name="De Oliveira A.G."/>
            <person name="Sipoli D.S."/>
        </authorList>
    </citation>
    <scope>NUCLEOTIDE SEQUENCE [LARGE SCALE GENOMIC DNA]</scope>
    <source>
        <strain evidence="7 8">LABIM189</strain>
    </source>
</reference>
<comment type="caution">
    <text evidence="7">The sequence shown here is derived from an EMBL/GenBank/DDBJ whole genome shotgun (WGS) entry which is preliminary data.</text>
</comment>
<feature type="domain" description="Solute-binding protein family 5" evidence="6">
    <location>
        <begin position="72"/>
        <end position="515"/>
    </location>
</feature>
<evidence type="ECO:0000256" key="4">
    <source>
        <dbReference type="ARBA" id="ARBA00022729"/>
    </source>
</evidence>
<dbReference type="Gene3D" id="3.40.190.10">
    <property type="entry name" value="Periplasmic binding protein-like II"/>
    <property type="match status" value="1"/>
</dbReference>
<dbReference type="InterPro" id="IPR039424">
    <property type="entry name" value="SBP_5"/>
</dbReference>
<evidence type="ECO:0000256" key="3">
    <source>
        <dbReference type="ARBA" id="ARBA00022448"/>
    </source>
</evidence>
<evidence type="ECO:0000256" key="1">
    <source>
        <dbReference type="ARBA" id="ARBA00004196"/>
    </source>
</evidence>
<dbReference type="Pfam" id="PF00496">
    <property type="entry name" value="SBP_bac_5"/>
    <property type="match status" value="1"/>
</dbReference>
<proteinExistence type="inferred from homology"/>
<organism evidence="7 8">
    <name type="scientific">Chromobacterium vaccinii</name>
    <dbReference type="NCBI Taxonomy" id="1108595"/>
    <lineage>
        <taxon>Bacteria</taxon>
        <taxon>Pseudomonadati</taxon>
        <taxon>Pseudomonadota</taxon>
        <taxon>Betaproteobacteria</taxon>
        <taxon>Neisseriales</taxon>
        <taxon>Chromobacteriaceae</taxon>
        <taxon>Chromobacterium</taxon>
    </lineage>
</organism>
<dbReference type="PIRSF" id="PIRSF002741">
    <property type="entry name" value="MppA"/>
    <property type="match status" value="1"/>
</dbReference>
<dbReference type="RefSeq" id="WP_347372293.1">
    <property type="nucleotide sequence ID" value="NZ_JBDOJC010000001.1"/>
</dbReference>
<dbReference type="EMBL" id="JBDOJC010000001">
    <property type="protein sequence ID" value="MEO2219905.1"/>
    <property type="molecule type" value="Genomic_DNA"/>
</dbReference>
<gene>
    <name evidence="7" type="ORF">ABGV49_22850</name>
</gene>